<protein>
    <recommendedName>
        <fullName evidence="3">Fimbrial-type adhesion domain-containing protein</fullName>
    </recommendedName>
</protein>
<dbReference type="AlphaFoldDB" id="A0A1S8CKH4"/>
<sequence length="349" mass="36221">MLAIVAPTQAEVITIGKGKGIVWEGLPFNNRLSGGMVSEVLQLQYGLLAVSNSQRVCMQSSQLQTIGGYLAFPLPGVPGVGLVPRAVGSATYPRANNNPPGQMNGSIGLPQTSGTGTFGDITSSPGYGWCLPPSMTEQDPFYLGAGSRIATLSGTWVMVADGTQQSGQSQIPPMYFASFSAISIGDRSVVILPSNITLRVSTLECTINTPLTINFGGVLRNTQVNAELASRSVPFIVNCGQSSNFIDANINVQLRALTGLFGGAPTRLALSQGGGYITGEIDNGVTGSGACTETNGLRFDNTPVKIGSINRAQSSVTTSNQLTWRLCSGGSSLPSGAVTASTEMLVTFN</sequence>
<dbReference type="EMBL" id="MOXD01000004">
    <property type="protein sequence ID" value="OMQ23856.1"/>
    <property type="molecule type" value="Genomic_DNA"/>
</dbReference>
<organism evidence="1 2">
    <name type="scientific">Serratia oryzae</name>
    <dbReference type="NCBI Taxonomy" id="2034155"/>
    <lineage>
        <taxon>Bacteria</taxon>
        <taxon>Pseudomonadati</taxon>
        <taxon>Pseudomonadota</taxon>
        <taxon>Gammaproteobacteria</taxon>
        <taxon>Enterobacterales</taxon>
        <taxon>Yersiniaceae</taxon>
        <taxon>Serratia</taxon>
    </lineage>
</organism>
<evidence type="ECO:0000313" key="2">
    <source>
        <dbReference type="Proteomes" id="UP000216021"/>
    </source>
</evidence>
<proteinExistence type="predicted"/>
<reference evidence="1 2" key="1">
    <citation type="submission" date="2016-11" db="EMBL/GenBank/DDBJ databases">
        <title>Rahnella oryzae sp. nov., isolated from rice root.</title>
        <authorList>
            <person name="Zhang X.-X."/>
            <person name="Zhang J."/>
        </authorList>
    </citation>
    <scope>NUCLEOTIDE SEQUENCE [LARGE SCALE GENOMIC DNA]</scope>
    <source>
        <strain evidence="1 2">J11-6</strain>
    </source>
</reference>
<comment type="caution">
    <text evidence="1">The sequence shown here is derived from an EMBL/GenBank/DDBJ whole genome shotgun (WGS) entry which is preliminary data.</text>
</comment>
<evidence type="ECO:0000313" key="1">
    <source>
        <dbReference type="EMBL" id="OMQ23856.1"/>
    </source>
</evidence>
<keyword evidence="2" id="KW-1185">Reference proteome</keyword>
<name>A0A1S8CKH4_9GAMM</name>
<gene>
    <name evidence="1" type="ORF">BMI79_09245</name>
</gene>
<dbReference type="Proteomes" id="UP000216021">
    <property type="component" value="Unassembled WGS sequence"/>
</dbReference>
<dbReference type="STRING" id="2034155.BMI79_09245"/>
<evidence type="ECO:0008006" key="3">
    <source>
        <dbReference type="Google" id="ProtNLM"/>
    </source>
</evidence>
<accession>A0A1S8CKH4</accession>